<dbReference type="EMBL" id="JANPWB010000012">
    <property type="protein sequence ID" value="KAJ1117667.1"/>
    <property type="molecule type" value="Genomic_DNA"/>
</dbReference>
<name>A0AAV7NRF6_PLEWA</name>
<keyword evidence="1" id="KW-0732">Signal</keyword>
<gene>
    <name evidence="2" type="ORF">NDU88_005864</name>
</gene>
<organism evidence="2 3">
    <name type="scientific">Pleurodeles waltl</name>
    <name type="common">Iberian ribbed newt</name>
    <dbReference type="NCBI Taxonomy" id="8319"/>
    <lineage>
        <taxon>Eukaryota</taxon>
        <taxon>Metazoa</taxon>
        <taxon>Chordata</taxon>
        <taxon>Craniata</taxon>
        <taxon>Vertebrata</taxon>
        <taxon>Euteleostomi</taxon>
        <taxon>Amphibia</taxon>
        <taxon>Batrachia</taxon>
        <taxon>Caudata</taxon>
        <taxon>Salamandroidea</taxon>
        <taxon>Salamandridae</taxon>
        <taxon>Pleurodelinae</taxon>
        <taxon>Pleurodeles</taxon>
    </lineage>
</organism>
<feature type="chain" id="PRO_5043597013" description="Secreted protein" evidence="1">
    <location>
        <begin position="18"/>
        <end position="73"/>
    </location>
</feature>
<dbReference type="Proteomes" id="UP001066276">
    <property type="component" value="Chromosome 8"/>
</dbReference>
<evidence type="ECO:0000313" key="2">
    <source>
        <dbReference type="EMBL" id="KAJ1117667.1"/>
    </source>
</evidence>
<proteinExistence type="predicted"/>
<comment type="caution">
    <text evidence="2">The sequence shown here is derived from an EMBL/GenBank/DDBJ whole genome shotgun (WGS) entry which is preliminary data.</text>
</comment>
<accession>A0AAV7NRF6</accession>
<evidence type="ECO:0000256" key="1">
    <source>
        <dbReference type="SAM" id="SignalP"/>
    </source>
</evidence>
<evidence type="ECO:0000313" key="3">
    <source>
        <dbReference type="Proteomes" id="UP001066276"/>
    </source>
</evidence>
<keyword evidence="3" id="KW-1185">Reference proteome</keyword>
<dbReference type="AlphaFoldDB" id="A0AAV7NRF6"/>
<protein>
    <recommendedName>
        <fullName evidence="4">Secreted protein</fullName>
    </recommendedName>
</protein>
<reference evidence="2" key="1">
    <citation type="journal article" date="2022" name="bioRxiv">
        <title>Sequencing and chromosome-scale assembly of the giantPleurodeles waltlgenome.</title>
        <authorList>
            <person name="Brown T."/>
            <person name="Elewa A."/>
            <person name="Iarovenko S."/>
            <person name="Subramanian E."/>
            <person name="Araus A.J."/>
            <person name="Petzold A."/>
            <person name="Susuki M."/>
            <person name="Suzuki K.-i.T."/>
            <person name="Hayashi T."/>
            <person name="Toyoda A."/>
            <person name="Oliveira C."/>
            <person name="Osipova E."/>
            <person name="Leigh N.D."/>
            <person name="Simon A."/>
            <person name="Yun M.H."/>
        </authorList>
    </citation>
    <scope>NUCLEOTIDE SEQUENCE</scope>
    <source>
        <strain evidence="2">20211129_DDA</strain>
        <tissue evidence="2">Liver</tissue>
    </source>
</reference>
<sequence>MHARLALFVLVVMGTELKTEDRLELRRRCAQVALSIKWSREQKKKKIRDGHMFRCRLRWKKAKYPAIQYRKSK</sequence>
<evidence type="ECO:0008006" key="4">
    <source>
        <dbReference type="Google" id="ProtNLM"/>
    </source>
</evidence>
<feature type="signal peptide" evidence="1">
    <location>
        <begin position="1"/>
        <end position="17"/>
    </location>
</feature>